<dbReference type="RefSeq" id="WP_345009467.1">
    <property type="nucleotide sequence ID" value="NZ_BAABFC010000001.1"/>
</dbReference>
<protein>
    <submittedName>
        <fullName evidence="1">Uncharacterized protein</fullName>
    </submittedName>
</protein>
<evidence type="ECO:0000313" key="1">
    <source>
        <dbReference type="EMBL" id="GAA4493419.1"/>
    </source>
</evidence>
<name>A0ABP8PUJ8_9GAMM</name>
<sequence length="96" mass="11190">MSYVIATTESIPRFYREEVYDSGRPNWQVLEVHPLEFDHSRALLLTAETLQSMEDQGITIYDTKKEARQAYLCSGLKTCRYVLLRPSFKKSPQQSQ</sequence>
<gene>
    <name evidence="1" type="ORF">GCM10023095_03640</name>
</gene>
<comment type="caution">
    <text evidence="1">The sequence shown here is derived from an EMBL/GenBank/DDBJ whole genome shotgun (WGS) entry which is preliminary data.</text>
</comment>
<reference evidence="2" key="1">
    <citation type="journal article" date="2019" name="Int. J. Syst. Evol. Microbiol.">
        <title>The Global Catalogue of Microorganisms (GCM) 10K type strain sequencing project: providing services to taxonomists for standard genome sequencing and annotation.</title>
        <authorList>
            <consortium name="The Broad Institute Genomics Platform"/>
            <consortium name="The Broad Institute Genome Sequencing Center for Infectious Disease"/>
            <person name="Wu L."/>
            <person name="Ma J."/>
        </authorList>
    </citation>
    <scope>NUCLEOTIDE SEQUENCE [LARGE SCALE GENOMIC DNA]</scope>
    <source>
        <strain evidence="2">JCM 32226</strain>
    </source>
</reference>
<evidence type="ECO:0000313" key="2">
    <source>
        <dbReference type="Proteomes" id="UP001501321"/>
    </source>
</evidence>
<organism evidence="1 2">
    <name type="scientific">Pseudaeromonas paramecii</name>
    <dbReference type="NCBI Taxonomy" id="2138166"/>
    <lineage>
        <taxon>Bacteria</taxon>
        <taxon>Pseudomonadati</taxon>
        <taxon>Pseudomonadota</taxon>
        <taxon>Gammaproteobacteria</taxon>
        <taxon>Aeromonadales</taxon>
        <taxon>Aeromonadaceae</taxon>
        <taxon>Pseudaeromonas</taxon>
    </lineage>
</organism>
<dbReference type="Proteomes" id="UP001501321">
    <property type="component" value="Unassembled WGS sequence"/>
</dbReference>
<accession>A0ABP8PUJ8</accession>
<keyword evidence="2" id="KW-1185">Reference proteome</keyword>
<proteinExistence type="predicted"/>
<dbReference type="EMBL" id="BAABFC010000001">
    <property type="protein sequence ID" value="GAA4493419.1"/>
    <property type="molecule type" value="Genomic_DNA"/>
</dbReference>